<feature type="domain" description="Peptidase C45 hydrolase" evidence="1">
    <location>
        <begin position="114"/>
        <end position="334"/>
    </location>
</feature>
<gene>
    <name evidence="2" type="ORF">HC031_20075</name>
</gene>
<dbReference type="Gene3D" id="1.10.10.2120">
    <property type="match status" value="1"/>
</dbReference>
<organism evidence="2 3">
    <name type="scientific">Planosporangium thailandense</name>
    <dbReference type="NCBI Taxonomy" id="765197"/>
    <lineage>
        <taxon>Bacteria</taxon>
        <taxon>Bacillati</taxon>
        <taxon>Actinomycetota</taxon>
        <taxon>Actinomycetes</taxon>
        <taxon>Micromonosporales</taxon>
        <taxon>Micromonosporaceae</taxon>
        <taxon>Planosporangium</taxon>
    </lineage>
</organism>
<dbReference type="InterPro" id="IPR005079">
    <property type="entry name" value="Peptidase_C45_hydrolase"/>
</dbReference>
<evidence type="ECO:0000313" key="2">
    <source>
        <dbReference type="EMBL" id="NJC71996.1"/>
    </source>
</evidence>
<keyword evidence="3" id="KW-1185">Reference proteome</keyword>
<name>A0ABX0Y1N9_9ACTN</name>
<protein>
    <recommendedName>
        <fullName evidence="1">Peptidase C45 hydrolase domain-containing protein</fullName>
    </recommendedName>
</protein>
<dbReference type="InterPro" id="IPR047794">
    <property type="entry name" value="C45_proenzyme-like"/>
</dbReference>
<dbReference type="PANTHER" id="PTHR34180:SF1">
    <property type="entry name" value="BETA-ALANYL-DOPAMINE_CARCININE HYDROLASE"/>
    <property type="match status" value="1"/>
</dbReference>
<dbReference type="NCBIfam" id="NF040521">
    <property type="entry name" value="C45_proenzyme"/>
    <property type="match status" value="1"/>
</dbReference>
<dbReference type="Pfam" id="PF03417">
    <property type="entry name" value="AAT"/>
    <property type="match status" value="1"/>
</dbReference>
<dbReference type="EMBL" id="JAATVY010000015">
    <property type="protein sequence ID" value="NJC71996.1"/>
    <property type="molecule type" value="Genomic_DNA"/>
</dbReference>
<dbReference type="Gene3D" id="3.60.60.10">
    <property type="entry name" value="Penicillin V Acylase, Chain A"/>
    <property type="match status" value="1"/>
</dbReference>
<dbReference type="InterPro" id="IPR047801">
    <property type="entry name" value="Peptidase_C45"/>
</dbReference>
<dbReference type="PANTHER" id="PTHR34180">
    <property type="entry name" value="PEPTIDASE C45"/>
    <property type="match status" value="1"/>
</dbReference>
<reference evidence="2 3" key="1">
    <citation type="submission" date="2020-03" db="EMBL/GenBank/DDBJ databases">
        <title>WGS of the type strain of Planosporangium spp.</title>
        <authorList>
            <person name="Thawai C."/>
        </authorList>
    </citation>
    <scope>NUCLEOTIDE SEQUENCE [LARGE SCALE GENOMIC DNA]</scope>
    <source>
        <strain evidence="2 3">TBRC 5610</strain>
    </source>
</reference>
<accession>A0ABX0Y1N9</accession>
<comment type="caution">
    <text evidence="2">The sequence shown here is derived from an EMBL/GenBank/DDBJ whole genome shotgun (WGS) entry which is preliminary data.</text>
</comment>
<sequence length="365" mass="37932">MGTIGVITVPADPQAGARTLAVATAARLDAALTTYEALFAGAGVRTGEVRRWADSSRAALTEWAPDLVEEIEAYADAAGVEAWRLHALNARTEILAAGANARRGECSTVAHAGGDNLLAAQTWDWHVELTGAFDVVRHESARLPFATMTEVGVLGKIGMNAAGVGLLVNILGHRSDAARPGVPVHALARRVLDTATSLEHALAIIGEAPLAASTCFTVVSPQGIACVEASPAGVARAPQVGDWVVHTNHFVDDVLSAGDTRVGLEPDSVDRYHLLARCVARTSGPVRADTLVGLLRAHDVDGGPVCCHAPQGGPLGSRWATLATVVLDPVAATMGVAGSRPCDIGVDSWTTFTFSCGARERSPDW</sequence>
<dbReference type="RefSeq" id="WP_167926905.1">
    <property type="nucleotide sequence ID" value="NZ_JAATVY010000015.1"/>
</dbReference>
<evidence type="ECO:0000313" key="3">
    <source>
        <dbReference type="Proteomes" id="UP000722989"/>
    </source>
</evidence>
<proteinExistence type="predicted"/>
<dbReference type="Proteomes" id="UP000722989">
    <property type="component" value="Unassembled WGS sequence"/>
</dbReference>
<evidence type="ECO:0000259" key="1">
    <source>
        <dbReference type="Pfam" id="PF03417"/>
    </source>
</evidence>